<keyword evidence="3" id="KW-1185">Reference proteome</keyword>
<protein>
    <submittedName>
        <fullName evidence="2">Uncharacterized protein</fullName>
    </submittedName>
</protein>
<reference evidence="2 3" key="1">
    <citation type="journal article" date="2024" name="G3 (Bethesda)">
        <title>Genome assembly of Hibiscus sabdariffa L. provides insights into metabolisms of medicinal natural products.</title>
        <authorList>
            <person name="Kim T."/>
        </authorList>
    </citation>
    <scope>NUCLEOTIDE SEQUENCE [LARGE SCALE GENOMIC DNA]</scope>
    <source>
        <strain evidence="2">TK-2024</strain>
        <tissue evidence="2">Old leaves</tissue>
    </source>
</reference>
<dbReference type="EMBL" id="JBBPBN010000078">
    <property type="protein sequence ID" value="KAK8984312.1"/>
    <property type="molecule type" value="Genomic_DNA"/>
</dbReference>
<name>A0ABR2P7C0_9ROSI</name>
<accession>A0ABR2P7C0</accession>
<dbReference type="Proteomes" id="UP001396334">
    <property type="component" value="Unassembled WGS sequence"/>
</dbReference>
<evidence type="ECO:0000313" key="2">
    <source>
        <dbReference type="EMBL" id="KAK8984312.1"/>
    </source>
</evidence>
<gene>
    <name evidence="2" type="ORF">V6N11_029628</name>
</gene>
<evidence type="ECO:0000256" key="1">
    <source>
        <dbReference type="SAM" id="MobiDB-lite"/>
    </source>
</evidence>
<feature type="region of interest" description="Disordered" evidence="1">
    <location>
        <begin position="31"/>
        <end position="50"/>
    </location>
</feature>
<proteinExistence type="predicted"/>
<evidence type="ECO:0000313" key="3">
    <source>
        <dbReference type="Proteomes" id="UP001396334"/>
    </source>
</evidence>
<comment type="caution">
    <text evidence="2">The sequence shown here is derived from an EMBL/GenBank/DDBJ whole genome shotgun (WGS) entry which is preliminary data.</text>
</comment>
<organism evidence="2 3">
    <name type="scientific">Hibiscus sabdariffa</name>
    <name type="common">roselle</name>
    <dbReference type="NCBI Taxonomy" id="183260"/>
    <lineage>
        <taxon>Eukaryota</taxon>
        <taxon>Viridiplantae</taxon>
        <taxon>Streptophyta</taxon>
        <taxon>Embryophyta</taxon>
        <taxon>Tracheophyta</taxon>
        <taxon>Spermatophyta</taxon>
        <taxon>Magnoliopsida</taxon>
        <taxon>eudicotyledons</taxon>
        <taxon>Gunneridae</taxon>
        <taxon>Pentapetalae</taxon>
        <taxon>rosids</taxon>
        <taxon>malvids</taxon>
        <taxon>Malvales</taxon>
        <taxon>Malvaceae</taxon>
        <taxon>Malvoideae</taxon>
        <taxon>Hibiscus</taxon>
    </lineage>
</organism>
<sequence>MAIFINNRDHRNRYFFNPKIIIQIIPTEASQSMSCPVPTPTNMGKMAATKPTDESFGIMDERSDNRLIIEGRDKLLNK</sequence>